<evidence type="ECO:0000313" key="1">
    <source>
        <dbReference type="EMBL" id="CAK9236608.1"/>
    </source>
</evidence>
<name>A0ABP0V3L7_9BRYO</name>
<protein>
    <submittedName>
        <fullName evidence="1">Uncharacterized protein</fullName>
    </submittedName>
</protein>
<keyword evidence="2" id="KW-1185">Reference proteome</keyword>
<dbReference type="Proteomes" id="UP001497512">
    <property type="component" value="Chromosome 9"/>
</dbReference>
<gene>
    <name evidence="1" type="ORF">CSSPTR1EN2_LOCUS23008</name>
</gene>
<proteinExistence type="predicted"/>
<organism evidence="1 2">
    <name type="scientific">Sphagnum troendelagicum</name>
    <dbReference type="NCBI Taxonomy" id="128251"/>
    <lineage>
        <taxon>Eukaryota</taxon>
        <taxon>Viridiplantae</taxon>
        <taxon>Streptophyta</taxon>
        <taxon>Embryophyta</taxon>
        <taxon>Bryophyta</taxon>
        <taxon>Sphagnophytina</taxon>
        <taxon>Sphagnopsida</taxon>
        <taxon>Sphagnales</taxon>
        <taxon>Sphagnaceae</taxon>
        <taxon>Sphagnum</taxon>
    </lineage>
</organism>
<sequence length="90" mass="9825">MALLAEAGHGSGAGILAVRDCWILRRVRRIGRVVCFSNSNNEVNDGPLQEPQYYSYTDPNMGEPSPTFGARTPLADMALWGEQSLLAKES</sequence>
<reference evidence="1" key="1">
    <citation type="submission" date="2024-02" db="EMBL/GenBank/DDBJ databases">
        <authorList>
            <consortium name="ELIXIR-Norway"/>
            <consortium name="Elixir Norway"/>
        </authorList>
    </citation>
    <scope>NUCLEOTIDE SEQUENCE</scope>
</reference>
<evidence type="ECO:0000313" key="2">
    <source>
        <dbReference type="Proteomes" id="UP001497512"/>
    </source>
</evidence>
<dbReference type="EMBL" id="OZ019901">
    <property type="protein sequence ID" value="CAK9236608.1"/>
    <property type="molecule type" value="Genomic_DNA"/>
</dbReference>
<accession>A0ABP0V3L7</accession>